<evidence type="ECO:0000259" key="3">
    <source>
        <dbReference type="Pfam" id="PF00080"/>
    </source>
</evidence>
<evidence type="ECO:0000313" key="4">
    <source>
        <dbReference type="EMBL" id="TGY94932.1"/>
    </source>
</evidence>
<evidence type="ECO:0000256" key="1">
    <source>
        <dbReference type="ARBA" id="ARBA00010457"/>
    </source>
</evidence>
<dbReference type="InterPro" id="IPR036423">
    <property type="entry name" value="SOD-like_Cu/Zn_dom_sf"/>
</dbReference>
<accession>A0A4S2HH90</accession>
<dbReference type="Pfam" id="PF00080">
    <property type="entry name" value="Sod_Cu"/>
    <property type="match status" value="1"/>
</dbReference>
<dbReference type="Proteomes" id="UP000305451">
    <property type="component" value="Unassembled WGS sequence"/>
</dbReference>
<comment type="similarity">
    <text evidence="1">Belongs to the Cu-Zn superoxide dismutase family.</text>
</comment>
<name>A0A4S2HH90_9PROT</name>
<dbReference type="AlphaFoldDB" id="A0A4S2HH90"/>
<evidence type="ECO:0000256" key="2">
    <source>
        <dbReference type="SAM" id="MobiDB-lite"/>
    </source>
</evidence>
<feature type="domain" description="Superoxide dismutase copper/zinc binding" evidence="3">
    <location>
        <begin position="50"/>
        <end position="186"/>
    </location>
</feature>
<keyword evidence="5" id="KW-1185">Reference proteome</keyword>
<dbReference type="InterPro" id="IPR024134">
    <property type="entry name" value="SOD_Cu/Zn_/chaperone"/>
</dbReference>
<dbReference type="GO" id="GO:0005507">
    <property type="term" value="F:copper ion binding"/>
    <property type="evidence" value="ECO:0007669"/>
    <property type="project" value="InterPro"/>
</dbReference>
<dbReference type="SUPFAM" id="SSF49329">
    <property type="entry name" value="Cu,Zn superoxide dismutase-like"/>
    <property type="match status" value="1"/>
</dbReference>
<reference evidence="4 5" key="1">
    <citation type="journal article" date="2013" name="Int. J. Syst. Evol. Microbiol.">
        <title>Marinicauda pacifica gen. nov., sp. nov., a prosthecate alphaproteobacterium of the family Hyphomonadaceae isolated from deep seawater.</title>
        <authorList>
            <person name="Zhang X.Y."/>
            <person name="Li G.W."/>
            <person name="Wang C.S."/>
            <person name="Zhang Y.J."/>
            <person name="Xu X.W."/>
            <person name="Li H."/>
            <person name="Liu A."/>
            <person name="Liu C."/>
            <person name="Xie B.B."/>
            <person name="Qin Q.L."/>
            <person name="Xu Z."/>
            <person name="Chen X.L."/>
            <person name="Zhou B.C."/>
            <person name="Zhang Y.Z."/>
        </authorList>
    </citation>
    <scope>NUCLEOTIDE SEQUENCE [LARGE SCALE GENOMIC DNA]</scope>
    <source>
        <strain evidence="4 5">P-1 km-3</strain>
    </source>
</reference>
<evidence type="ECO:0000313" key="5">
    <source>
        <dbReference type="Proteomes" id="UP000305451"/>
    </source>
</evidence>
<dbReference type="GO" id="GO:0006801">
    <property type="term" value="P:superoxide metabolic process"/>
    <property type="evidence" value="ECO:0007669"/>
    <property type="project" value="InterPro"/>
</dbReference>
<comment type="caution">
    <text evidence="4">The sequence shown here is derived from an EMBL/GenBank/DDBJ whole genome shotgun (WGS) entry which is preliminary data.</text>
</comment>
<gene>
    <name evidence="4" type="ORF">E5162_02900</name>
</gene>
<dbReference type="EMBL" id="SRXV01000001">
    <property type="protein sequence ID" value="TGY94932.1"/>
    <property type="molecule type" value="Genomic_DNA"/>
</dbReference>
<feature type="region of interest" description="Disordered" evidence="2">
    <location>
        <begin position="1"/>
        <end position="33"/>
    </location>
</feature>
<sequence>MSGEAEALTRDADVAQDDTMAAPDPGQDGMGVSMDRTTATLIDRDRNEVGMVTFHQGPEGVVVQIEADGIGEGARGSWHGAHLHETADCSADDFTSSGSHINPSGNAHGLLNADGPDNADLPNIWVGDDGTLRAQAYTTRVSLSGQTDAPSLLDADGSAVVIHESPDDYESQPIGGAGARILCAEIGAAQ</sequence>
<dbReference type="PANTHER" id="PTHR10003">
    <property type="entry name" value="SUPEROXIDE DISMUTASE CU-ZN -RELATED"/>
    <property type="match status" value="1"/>
</dbReference>
<proteinExistence type="inferred from homology"/>
<dbReference type="OrthoDB" id="5431326at2"/>
<dbReference type="Gene3D" id="2.60.40.200">
    <property type="entry name" value="Superoxide dismutase, copper/zinc binding domain"/>
    <property type="match status" value="1"/>
</dbReference>
<dbReference type="InterPro" id="IPR001424">
    <property type="entry name" value="SOD_Cu_Zn_dom"/>
</dbReference>
<organism evidence="4 5">
    <name type="scientific">Marinicauda pacifica</name>
    <dbReference type="NCBI Taxonomy" id="1133559"/>
    <lineage>
        <taxon>Bacteria</taxon>
        <taxon>Pseudomonadati</taxon>
        <taxon>Pseudomonadota</taxon>
        <taxon>Alphaproteobacteria</taxon>
        <taxon>Maricaulales</taxon>
        <taxon>Maricaulaceae</taxon>
        <taxon>Marinicauda</taxon>
    </lineage>
</organism>
<protein>
    <submittedName>
        <fullName evidence="4">Superoxide dismutase family protein</fullName>
    </submittedName>
</protein>